<proteinExistence type="inferred from homology"/>
<dbReference type="PANTHER" id="PTHR43715">
    <property type="entry name" value="GDP-MANNOSE 4,6-DEHYDRATASE"/>
    <property type="match status" value="1"/>
</dbReference>
<dbReference type="CDD" id="cd05260">
    <property type="entry name" value="GDP_MD_SDR_e"/>
    <property type="match status" value="1"/>
</dbReference>
<dbReference type="EMBL" id="JANHOH010000005">
    <property type="protein sequence ID" value="MCQ6959841.1"/>
    <property type="molecule type" value="Genomic_DNA"/>
</dbReference>
<feature type="domain" description="NAD(P)-binding" evidence="5">
    <location>
        <begin position="5"/>
        <end position="230"/>
    </location>
</feature>
<evidence type="ECO:0000313" key="8">
    <source>
        <dbReference type="Proteomes" id="UP001204376"/>
    </source>
</evidence>
<evidence type="ECO:0000259" key="5">
    <source>
        <dbReference type="Pfam" id="PF16363"/>
    </source>
</evidence>
<dbReference type="EC" id="4.2.1.47" evidence="3"/>
<comment type="similarity">
    <text evidence="2">Belongs to the NAD(P)-dependent epimerase/dehydratase family. GDP-mannose 4,6-dehydratase subfamily.</text>
</comment>
<evidence type="ECO:0000256" key="1">
    <source>
        <dbReference type="ARBA" id="ARBA00001937"/>
    </source>
</evidence>
<reference evidence="7 8" key="1">
    <citation type="submission" date="2022-07" db="EMBL/GenBank/DDBJ databases">
        <title>Mucilaginibacter sp. JC4.</title>
        <authorList>
            <person name="Le V."/>
            <person name="Ko S.-R."/>
            <person name="Ahn C.-Y."/>
            <person name="Oh H.-M."/>
        </authorList>
    </citation>
    <scope>NUCLEOTIDE SEQUENCE [LARGE SCALE GENOMIC DNA]</scope>
    <source>
        <strain evidence="7 8">JC4</strain>
    </source>
</reference>
<dbReference type="Gene3D" id="3.40.50.720">
    <property type="entry name" value="NAD(P)-binding Rossmann-like Domain"/>
    <property type="match status" value="1"/>
</dbReference>
<dbReference type="InterPro" id="IPR016040">
    <property type="entry name" value="NAD(P)-bd_dom"/>
</dbReference>
<dbReference type="PANTHER" id="PTHR43715:SF1">
    <property type="entry name" value="GDP-MANNOSE 4,6 DEHYDRATASE"/>
    <property type="match status" value="1"/>
</dbReference>
<dbReference type="GO" id="GO:0008446">
    <property type="term" value="F:GDP-mannose 4,6-dehydratase activity"/>
    <property type="evidence" value="ECO:0007669"/>
    <property type="project" value="UniProtKB-EC"/>
</dbReference>
<comment type="caution">
    <text evidence="7">The sequence shown here is derived from an EMBL/GenBank/DDBJ whole genome shotgun (WGS) entry which is preliminary data.</text>
</comment>
<dbReference type="InterPro" id="IPR036291">
    <property type="entry name" value="NAD(P)-bd_dom_sf"/>
</dbReference>
<name>A0ABT1T6H3_9SPHI</name>
<evidence type="ECO:0000313" key="7">
    <source>
        <dbReference type="EMBL" id="MCQ6959841.1"/>
    </source>
</evidence>
<dbReference type="InterPro" id="IPR006368">
    <property type="entry name" value="GDP_Man_deHydtase"/>
</dbReference>
<dbReference type="Gene3D" id="3.90.25.10">
    <property type="entry name" value="UDP-galactose 4-epimerase, domain 1"/>
    <property type="match status" value="1"/>
</dbReference>
<protein>
    <recommendedName>
        <fullName evidence="3">GDP-mannose 4,6-dehydratase</fullName>
        <ecNumber evidence="3">4.2.1.47</ecNumber>
    </recommendedName>
</protein>
<dbReference type="EMBL" id="JANHOH010000001">
    <property type="protein sequence ID" value="MCQ6956315.1"/>
    <property type="molecule type" value="Genomic_DNA"/>
</dbReference>
<sequence>MKKALITGITGQDGAYLAEFLLKKGYEVHGIKRRASSFNTDRIDHLYHDPHESGVKLHLHYGDLTDAMNLTRLIQEIQPDEIYNLGAQSHVKVSFDSPEYTANTDGIGVLRILEAIRLLGLTKKTRLYQASTSELYGLVQHVPQSETTPFYPRSPYAVAKLYGYWIIVNYREAYQMYACNGILFNHESPIRGETFVTRKITRAVAKISLGLQDCLYVGNLSAQRDWGHAK</sequence>
<accession>A0ABT1T6H3</accession>
<dbReference type="NCBIfam" id="TIGR01472">
    <property type="entry name" value="gmd"/>
    <property type="match status" value="1"/>
</dbReference>
<keyword evidence="4 7" id="KW-0456">Lyase</keyword>
<keyword evidence="8" id="KW-1185">Reference proteome</keyword>
<comment type="cofactor">
    <cofactor evidence="1">
        <name>NADP(+)</name>
        <dbReference type="ChEBI" id="CHEBI:58349"/>
    </cofactor>
</comment>
<evidence type="ECO:0000256" key="2">
    <source>
        <dbReference type="ARBA" id="ARBA00009263"/>
    </source>
</evidence>
<gene>
    <name evidence="7" type="primary">gmd</name>
    <name evidence="6" type="ORF">NPE20_00005</name>
    <name evidence="7" type="ORF">NPE20_17825</name>
</gene>
<dbReference type="Pfam" id="PF16363">
    <property type="entry name" value="GDP_Man_Dehyd"/>
    <property type="match status" value="1"/>
</dbReference>
<dbReference type="SUPFAM" id="SSF51735">
    <property type="entry name" value="NAD(P)-binding Rossmann-fold domains"/>
    <property type="match status" value="1"/>
</dbReference>
<evidence type="ECO:0000256" key="3">
    <source>
        <dbReference type="ARBA" id="ARBA00011989"/>
    </source>
</evidence>
<organism evidence="7 8">
    <name type="scientific">Mucilaginibacter aquariorum</name>
    <dbReference type="NCBI Taxonomy" id="2967225"/>
    <lineage>
        <taxon>Bacteria</taxon>
        <taxon>Pseudomonadati</taxon>
        <taxon>Bacteroidota</taxon>
        <taxon>Sphingobacteriia</taxon>
        <taxon>Sphingobacteriales</taxon>
        <taxon>Sphingobacteriaceae</taxon>
        <taxon>Mucilaginibacter</taxon>
    </lineage>
</organism>
<evidence type="ECO:0000256" key="4">
    <source>
        <dbReference type="ARBA" id="ARBA00023239"/>
    </source>
</evidence>
<dbReference type="Proteomes" id="UP001204376">
    <property type="component" value="Unassembled WGS sequence"/>
</dbReference>
<evidence type="ECO:0000313" key="6">
    <source>
        <dbReference type="EMBL" id="MCQ6956315.1"/>
    </source>
</evidence>
<dbReference type="RefSeq" id="WP_256536534.1">
    <property type="nucleotide sequence ID" value="NZ_JANHOH010000001.1"/>
</dbReference>
<feature type="non-terminal residue" evidence="7">
    <location>
        <position position="230"/>
    </location>
</feature>